<feature type="binding site" evidence="3">
    <location>
        <position position="23"/>
    </location>
    <ligand>
        <name>FAD</name>
        <dbReference type="ChEBI" id="CHEBI:57692"/>
    </ligand>
</feature>
<evidence type="ECO:0000259" key="5">
    <source>
        <dbReference type="Pfam" id="PF01593"/>
    </source>
</evidence>
<dbReference type="EC" id="1.4.3.-" evidence="4"/>
<protein>
    <recommendedName>
        <fullName evidence="4">Amine oxidase</fullName>
        <ecNumber evidence="4">1.4.3.-</ecNumber>
    </recommendedName>
</protein>
<accession>A0A9W6YVV2</accession>
<keyword evidence="7" id="KW-1185">Reference proteome</keyword>
<dbReference type="InterPro" id="IPR002937">
    <property type="entry name" value="Amino_oxidase"/>
</dbReference>
<keyword evidence="2 4" id="KW-0560">Oxidoreductase</keyword>
<keyword evidence="4" id="KW-0274">FAD</keyword>
<feature type="binding site" evidence="3">
    <location>
        <position position="225"/>
    </location>
    <ligand>
        <name>FAD</name>
        <dbReference type="ChEBI" id="CHEBI:57692"/>
    </ligand>
</feature>
<dbReference type="SUPFAM" id="SSF51905">
    <property type="entry name" value="FAD/NAD(P)-binding domain"/>
    <property type="match status" value="1"/>
</dbReference>
<evidence type="ECO:0000313" key="6">
    <source>
        <dbReference type="EMBL" id="GMG39370.1"/>
    </source>
</evidence>
<feature type="binding site" evidence="3">
    <location>
        <position position="367"/>
    </location>
    <ligand>
        <name>substrate</name>
    </ligand>
</feature>
<dbReference type="GO" id="GO:0016491">
    <property type="term" value="F:oxidoreductase activity"/>
    <property type="evidence" value="ECO:0007669"/>
    <property type="project" value="UniProtKB-KW"/>
</dbReference>
<comment type="cofactor">
    <cofactor evidence="1 4">
        <name>FAD</name>
        <dbReference type="ChEBI" id="CHEBI:57692"/>
    </cofactor>
</comment>
<proteinExistence type="inferred from homology"/>
<dbReference type="PANTHER" id="PTHR10742">
    <property type="entry name" value="FLAVIN MONOAMINE OXIDASE"/>
    <property type="match status" value="1"/>
</dbReference>
<dbReference type="Proteomes" id="UP001165063">
    <property type="component" value="Unassembled WGS sequence"/>
</dbReference>
<dbReference type="Gene3D" id="3.50.50.60">
    <property type="entry name" value="FAD/NAD(P)-binding domain"/>
    <property type="match status" value="1"/>
</dbReference>
<evidence type="ECO:0000256" key="2">
    <source>
        <dbReference type="ARBA" id="ARBA00023002"/>
    </source>
</evidence>
<dbReference type="AlphaFoldDB" id="A0A9W6YVV2"/>
<dbReference type="EMBL" id="BSXU01002865">
    <property type="protein sequence ID" value="GMG39370.1"/>
    <property type="molecule type" value="Genomic_DNA"/>
</dbReference>
<dbReference type="InterPro" id="IPR001613">
    <property type="entry name" value="Flavin_amine_oxidase"/>
</dbReference>
<name>A0A9W6YVV2_AMBMO</name>
<gene>
    <name evidence="6" type="ORF">Amon01_000528400</name>
</gene>
<comment type="similarity">
    <text evidence="4">Belongs to the flavin monoamine oxidase family.</text>
</comment>
<reference evidence="6" key="1">
    <citation type="submission" date="2023-04" db="EMBL/GenBank/DDBJ databases">
        <title>Ambrosiozyma monospora NBRC 1965.</title>
        <authorList>
            <person name="Ichikawa N."/>
            <person name="Sato H."/>
            <person name="Tonouchi N."/>
        </authorList>
    </citation>
    <scope>NUCLEOTIDE SEQUENCE</scope>
    <source>
        <strain evidence="6">NBRC 1965</strain>
    </source>
</reference>
<organism evidence="6 7">
    <name type="scientific">Ambrosiozyma monospora</name>
    <name type="common">Yeast</name>
    <name type="synonym">Endomycopsis monosporus</name>
    <dbReference type="NCBI Taxonomy" id="43982"/>
    <lineage>
        <taxon>Eukaryota</taxon>
        <taxon>Fungi</taxon>
        <taxon>Dikarya</taxon>
        <taxon>Ascomycota</taxon>
        <taxon>Saccharomycotina</taxon>
        <taxon>Pichiomycetes</taxon>
        <taxon>Pichiales</taxon>
        <taxon>Pichiaceae</taxon>
        <taxon>Ambrosiozyma</taxon>
    </lineage>
</organism>
<comment type="caution">
    <text evidence="6">The sequence shown here is derived from an EMBL/GenBank/DDBJ whole genome shotgun (WGS) entry which is preliminary data.</text>
</comment>
<dbReference type="InterPro" id="IPR036188">
    <property type="entry name" value="FAD/NAD-bd_sf"/>
</dbReference>
<evidence type="ECO:0000313" key="7">
    <source>
        <dbReference type="Proteomes" id="UP001165063"/>
    </source>
</evidence>
<dbReference type="PRINTS" id="PR00757">
    <property type="entry name" value="AMINEOXDASEF"/>
</dbReference>
<dbReference type="OrthoDB" id="5046242at2759"/>
<sequence>MSEILTNPSSNHHKVIIIGGGISGLKAAEELIDHNLKDFKILEARDRLGGRLHTDRTGIHGIGYNMGASWHHDTLQNPLFDEVVASGDEFELYYDDYKLYYFGENYKPKDFDDFKVEQCVAELEKYIELEYFETIDRKDESLHEIVMSYLFKQRKLLTEEQIQFVPQFIRHLELWHGVSWDNMSAKFSMVDNVGRNCLMKCGYDKLVNKIAKKLPKDSIELSKVVKHIDRGGAAIDLKLEDGSSYSCDYLIVTVPQSILQLDSELEGGIEWTPKLPSPIQDSLNNMSFGKLGKMIFEFNEAFWKHIDYDRFVAISNPESSDIIKQLQQNIQPKVELVQESQDPKPWDFPVLILNLYKSQGVPSLLCFTQGPLTEFLETHPEMAWKYMEPIIARLVDRKEIPQPVNTIASNWTVDPFSRGSYAACLPGNDPTELVIHLARGLGKVRFAGEHTILDGAGAVHGAWMSGKREADHVLIKLGLMEGELEEW</sequence>
<dbReference type="InterPro" id="IPR050281">
    <property type="entry name" value="Flavin_monoamine_oxidase"/>
</dbReference>
<evidence type="ECO:0000256" key="1">
    <source>
        <dbReference type="ARBA" id="ARBA00001974"/>
    </source>
</evidence>
<dbReference type="SUPFAM" id="SSF54373">
    <property type="entry name" value="FAD-linked reductases, C-terminal domain"/>
    <property type="match status" value="1"/>
</dbReference>
<evidence type="ECO:0000256" key="4">
    <source>
        <dbReference type="RuleBase" id="RU362067"/>
    </source>
</evidence>
<dbReference type="PANTHER" id="PTHR10742:SF410">
    <property type="entry name" value="LYSINE-SPECIFIC HISTONE DEMETHYLASE 2"/>
    <property type="match status" value="1"/>
</dbReference>
<dbReference type="Gene3D" id="3.90.660.10">
    <property type="match status" value="1"/>
</dbReference>
<dbReference type="Pfam" id="PF01593">
    <property type="entry name" value="Amino_oxidase"/>
    <property type="match status" value="1"/>
</dbReference>
<evidence type="ECO:0000256" key="3">
    <source>
        <dbReference type="PIRSR" id="PIRSR601613-1"/>
    </source>
</evidence>
<keyword evidence="4" id="KW-0285">Flavoprotein</keyword>
<feature type="binding site" evidence="3">
    <location>
        <begin position="43"/>
        <end position="44"/>
    </location>
    <ligand>
        <name>FAD</name>
        <dbReference type="ChEBI" id="CHEBI:57692"/>
    </ligand>
</feature>
<feature type="domain" description="Amine oxidase" evidence="5">
    <location>
        <begin position="22"/>
        <end position="474"/>
    </location>
</feature>